<dbReference type="InterPro" id="IPR050445">
    <property type="entry name" value="Bact_polysacc_biosynth/exp"/>
</dbReference>
<dbReference type="PANTHER" id="PTHR32309:SF13">
    <property type="entry name" value="FERRIC ENTEROBACTIN TRANSPORT PROTEIN FEPE"/>
    <property type="match status" value="1"/>
</dbReference>
<dbReference type="AlphaFoldDB" id="A0A0F9RTN6"/>
<evidence type="ECO:0000313" key="1">
    <source>
        <dbReference type="EMBL" id="KKN20618.1"/>
    </source>
</evidence>
<comment type="caution">
    <text evidence="1">The sequence shown here is derived from an EMBL/GenBank/DDBJ whole genome shotgun (WGS) entry which is preliminary data.</text>
</comment>
<sequence>MTQSLRVHRNINSVDDSISIQHHHRDICDPAILRENSWEELAPGELNLDLLTENRIVGHSRGSEALHFDVLRSRTLGEMRKQNWRKLAIVSPTSRCGKTNVALNLAMSFSKQLDNRTILLDFNFRAPAISKLLGISNGPALSSCIQAQEEFATIGKRFGSSLAVAGDDHPVDVKSNILCRKNISRALAAIDHRYQPKLMLFDTPPMLQFHDIADIAPHIDCVLLVIDAQTTTAREVELCERDLARQTNVLGIILNKCHESVCEYKKYPRYLR</sequence>
<dbReference type="Gene3D" id="3.40.50.300">
    <property type="entry name" value="P-loop containing nucleotide triphosphate hydrolases"/>
    <property type="match status" value="1"/>
</dbReference>
<dbReference type="GO" id="GO:0004713">
    <property type="term" value="F:protein tyrosine kinase activity"/>
    <property type="evidence" value="ECO:0007669"/>
    <property type="project" value="TreeGrafter"/>
</dbReference>
<accession>A0A0F9RTN6</accession>
<organism evidence="1">
    <name type="scientific">marine sediment metagenome</name>
    <dbReference type="NCBI Taxonomy" id="412755"/>
    <lineage>
        <taxon>unclassified sequences</taxon>
        <taxon>metagenomes</taxon>
        <taxon>ecological metagenomes</taxon>
    </lineage>
</organism>
<dbReference type="PANTHER" id="PTHR32309">
    <property type="entry name" value="TYROSINE-PROTEIN KINASE"/>
    <property type="match status" value="1"/>
</dbReference>
<dbReference type="InterPro" id="IPR027417">
    <property type="entry name" value="P-loop_NTPase"/>
</dbReference>
<name>A0A0F9RTN6_9ZZZZ</name>
<dbReference type="GO" id="GO:0005886">
    <property type="term" value="C:plasma membrane"/>
    <property type="evidence" value="ECO:0007669"/>
    <property type="project" value="TreeGrafter"/>
</dbReference>
<protein>
    <submittedName>
        <fullName evidence="1">Uncharacterized protein</fullName>
    </submittedName>
</protein>
<reference evidence="1" key="1">
    <citation type="journal article" date="2015" name="Nature">
        <title>Complex archaea that bridge the gap between prokaryotes and eukaryotes.</title>
        <authorList>
            <person name="Spang A."/>
            <person name="Saw J.H."/>
            <person name="Jorgensen S.L."/>
            <person name="Zaremba-Niedzwiedzka K."/>
            <person name="Martijn J."/>
            <person name="Lind A.E."/>
            <person name="van Eijk R."/>
            <person name="Schleper C."/>
            <person name="Guy L."/>
            <person name="Ettema T.J."/>
        </authorList>
    </citation>
    <scope>NUCLEOTIDE SEQUENCE</scope>
</reference>
<gene>
    <name evidence="1" type="ORF">LCGC14_0933690</name>
</gene>
<dbReference type="EMBL" id="LAZR01003224">
    <property type="protein sequence ID" value="KKN20618.1"/>
    <property type="molecule type" value="Genomic_DNA"/>
</dbReference>
<proteinExistence type="predicted"/>
<dbReference type="SUPFAM" id="SSF52540">
    <property type="entry name" value="P-loop containing nucleoside triphosphate hydrolases"/>
    <property type="match status" value="1"/>
</dbReference>